<feature type="compositionally biased region" description="Basic and acidic residues" evidence="1">
    <location>
        <begin position="36"/>
        <end position="50"/>
    </location>
</feature>
<evidence type="ECO:0000256" key="1">
    <source>
        <dbReference type="SAM" id="MobiDB-lite"/>
    </source>
</evidence>
<accession>A0A6L0XPN2</accession>
<protein>
    <submittedName>
        <fullName evidence="3">Hypothetical_protein_-_uncharacterized_function</fullName>
    </submittedName>
</protein>
<feature type="region of interest" description="Disordered" evidence="1">
    <location>
        <begin position="32"/>
        <end position="75"/>
    </location>
</feature>
<dbReference type="AlphaFoldDB" id="A0A6L0XPN2"/>
<evidence type="ECO:0000313" key="3">
    <source>
        <dbReference type="EMBL" id="CAC9540623.1"/>
    </source>
</evidence>
<dbReference type="EMBL" id="LR812967">
    <property type="protein sequence ID" value="CAC9540623.1"/>
    <property type="molecule type" value="Genomic_DNA"/>
</dbReference>
<evidence type="ECO:0000313" key="4">
    <source>
        <dbReference type="Proteomes" id="UP000255414"/>
    </source>
</evidence>
<name>A0A6L0XPN2_LEIIN</name>
<reference evidence="3" key="1">
    <citation type="submission" date="2020-06" db="EMBL/GenBank/DDBJ databases">
        <authorList>
            <person name="Gonzalez-de la Fuente S."/>
            <person name="Peiro-Pastor R."/>
            <person name="Rastrojo A."/>
            <person name="Moreno J."/>
            <person name="Carrasco-Ramiro F."/>
            <person name="Requena JM."/>
            <person name="Aguado B."/>
        </authorList>
    </citation>
    <scope>NUCLEOTIDE SEQUENCE</scope>
</reference>
<dbReference type="OMA" id="HQPWREG"/>
<proteinExistence type="predicted"/>
<feature type="chain" id="PRO_5033988122" evidence="2">
    <location>
        <begin position="20"/>
        <end position="121"/>
    </location>
</feature>
<feature type="signal peptide" evidence="2">
    <location>
        <begin position="1"/>
        <end position="19"/>
    </location>
</feature>
<gene>
    <name evidence="3" type="ORF">LINF_340041050</name>
</gene>
<dbReference type="Proteomes" id="UP000255414">
    <property type="component" value="Chromosome 34"/>
</dbReference>
<keyword evidence="2" id="KW-0732">Signal</keyword>
<sequence>MAQSHPLLLSFFAVGSCIGAQVEVRFTYPKHTHTHTRVERRATSEQHQPWREGQVGRWKRRRVKQRSGSGERYGADAYSRKRSLHPFYCSFSLPFVCGRSAKGGRHEAANKKYPQRPLTTA</sequence>
<evidence type="ECO:0000256" key="2">
    <source>
        <dbReference type="SAM" id="SignalP"/>
    </source>
</evidence>
<organism evidence="3 4">
    <name type="scientific">Leishmania infantum</name>
    <dbReference type="NCBI Taxonomy" id="5671"/>
    <lineage>
        <taxon>Eukaryota</taxon>
        <taxon>Discoba</taxon>
        <taxon>Euglenozoa</taxon>
        <taxon>Kinetoplastea</taxon>
        <taxon>Metakinetoplastina</taxon>
        <taxon>Trypanosomatida</taxon>
        <taxon>Trypanosomatidae</taxon>
        <taxon>Leishmaniinae</taxon>
        <taxon>Leishmania</taxon>
    </lineage>
</organism>